<proteinExistence type="predicted"/>
<organism evidence="3 4">
    <name type="scientific">Oleidesulfovibrio alaskensis (strain ATCC BAA-1058 / DSM 17464 / G20)</name>
    <name type="common">Desulfovibrio alaskensis</name>
    <dbReference type="NCBI Taxonomy" id="207559"/>
    <lineage>
        <taxon>Bacteria</taxon>
        <taxon>Pseudomonadati</taxon>
        <taxon>Thermodesulfobacteriota</taxon>
        <taxon>Desulfovibrionia</taxon>
        <taxon>Desulfovibrionales</taxon>
        <taxon>Desulfovibrionaceae</taxon>
        <taxon>Oleidesulfovibrio</taxon>
    </lineage>
</organism>
<dbReference type="Proteomes" id="UP000002710">
    <property type="component" value="Chromosome"/>
</dbReference>
<dbReference type="PANTHER" id="PTHR30204">
    <property type="entry name" value="REDOX-CYCLING DRUG-SENSING TRANSCRIPTIONAL ACTIVATOR SOXR"/>
    <property type="match status" value="1"/>
</dbReference>
<evidence type="ECO:0000313" key="4">
    <source>
        <dbReference type="Proteomes" id="UP000002710"/>
    </source>
</evidence>
<dbReference type="SUPFAM" id="SSF46955">
    <property type="entry name" value="Putative DNA-binding domain"/>
    <property type="match status" value="1"/>
</dbReference>
<dbReference type="AlphaFoldDB" id="Q30W61"/>
<dbReference type="Gene3D" id="3.20.80.10">
    <property type="entry name" value="Regulatory factor, effector binding domain"/>
    <property type="match status" value="1"/>
</dbReference>
<dbReference type="PROSITE" id="PS50937">
    <property type="entry name" value="HTH_MERR_2"/>
    <property type="match status" value="1"/>
</dbReference>
<keyword evidence="1" id="KW-0238">DNA-binding</keyword>
<dbReference type="KEGG" id="dde:Dde_3291"/>
<dbReference type="HOGENOM" id="CLU_065103_2_1_7"/>
<dbReference type="STRING" id="207559.Dde_3291"/>
<protein>
    <submittedName>
        <fullName evidence="3">Transcriptional regulator, MerR family</fullName>
    </submittedName>
</protein>
<dbReference type="eggNOG" id="COG4978">
    <property type="taxonomic scope" value="Bacteria"/>
</dbReference>
<dbReference type="Gene3D" id="1.10.1660.10">
    <property type="match status" value="1"/>
</dbReference>
<dbReference type="PROSITE" id="PS00552">
    <property type="entry name" value="HTH_MERR_1"/>
    <property type="match status" value="1"/>
</dbReference>
<dbReference type="InterPro" id="IPR000551">
    <property type="entry name" value="MerR-type_HTH_dom"/>
</dbReference>
<evidence type="ECO:0000256" key="1">
    <source>
        <dbReference type="ARBA" id="ARBA00023125"/>
    </source>
</evidence>
<dbReference type="InterPro" id="IPR011256">
    <property type="entry name" value="Reg_factor_effector_dom_sf"/>
</dbReference>
<feature type="domain" description="HTH merR-type" evidence="2">
    <location>
        <begin position="6"/>
        <end position="75"/>
    </location>
</feature>
<dbReference type="GO" id="GO:0003677">
    <property type="term" value="F:DNA binding"/>
    <property type="evidence" value="ECO:0007669"/>
    <property type="project" value="UniProtKB-KW"/>
</dbReference>
<dbReference type="Pfam" id="PF00376">
    <property type="entry name" value="MerR"/>
    <property type="match status" value="1"/>
</dbReference>
<dbReference type="GO" id="GO:0003700">
    <property type="term" value="F:DNA-binding transcription factor activity"/>
    <property type="evidence" value="ECO:0007669"/>
    <property type="project" value="InterPro"/>
</dbReference>
<dbReference type="eggNOG" id="COG0789">
    <property type="taxonomic scope" value="Bacteria"/>
</dbReference>
<accession>Q30W61</accession>
<evidence type="ECO:0000259" key="2">
    <source>
        <dbReference type="PROSITE" id="PS50937"/>
    </source>
</evidence>
<dbReference type="SMART" id="SM00422">
    <property type="entry name" value="HTH_MERR"/>
    <property type="match status" value="1"/>
</dbReference>
<name>Q30W61_OLEA2</name>
<dbReference type="Pfam" id="PF06445">
    <property type="entry name" value="GyrI-like"/>
    <property type="match status" value="1"/>
</dbReference>
<reference evidence="3 4" key="1">
    <citation type="journal article" date="2011" name="J. Bacteriol.">
        <title>Complete genome sequence and updated annotation of Desulfovibrio alaskensis G20.</title>
        <authorList>
            <person name="Hauser L.J."/>
            <person name="Land M.L."/>
            <person name="Brown S.D."/>
            <person name="Larimer F."/>
            <person name="Keller K.L."/>
            <person name="Rapp-Giles B.J."/>
            <person name="Price M.N."/>
            <person name="Lin M."/>
            <person name="Bruce D.C."/>
            <person name="Detter J.C."/>
            <person name="Tapia R."/>
            <person name="Han C.S."/>
            <person name="Goodwin L.A."/>
            <person name="Cheng J.F."/>
            <person name="Pitluck S."/>
            <person name="Copeland A."/>
            <person name="Lucas S."/>
            <person name="Nolan M."/>
            <person name="Lapidus A.L."/>
            <person name="Palumbo A.V."/>
            <person name="Wall J.D."/>
        </authorList>
    </citation>
    <scope>NUCLEOTIDE SEQUENCE [LARGE SCALE GENOMIC DNA]</scope>
    <source>
        <strain evidence="4">ATCC BAA 1058 / DSM 17464 / G20</strain>
    </source>
</reference>
<dbReference type="SUPFAM" id="SSF55136">
    <property type="entry name" value="Probable bacterial effector-binding domain"/>
    <property type="match status" value="1"/>
</dbReference>
<sequence>MKQQTKYSIGDVSQICNISKKALRYYDKIGLITSQRQDYNNYRYYTHESLLAVPVIKYYKQMGFKLDEMREFIEGSTANVYRAIRNSFLSKIQELEKEQEEIRRKHMSVKDWYDLILEAEMVIDNNIQEVSIKYIEPSRYLFLNQTYDTNIKAAIINIDFTNYVESLNNEITGPVILNFSSHAARMKDKEQPVRILQKTLMPCHDEYTTDMGGHMMAACYHIGPHEDIAETYKKIRRWARQHGYTLGDESYERYVTDYWTTRNSAKFVTEIMIKASRQTVVVPEQEDEL</sequence>
<gene>
    <name evidence="3" type="ordered locus">Dde_3291</name>
</gene>
<dbReference type="InterPro" id="IPR009061">
    <property type="entry name" value="DNA-bd_dom_put_sf"/>
</dbReference>
<dbReference type="CDD" id="cd01107">
    <property type="entry name" value="HTH_BmrR"/>
    <property type="match status" value="1"/>
</dbReference>
<keyword evidence="4" id="KW-1185">Reference proteome</keyword>
<evidence type="ECO:0000313" key="3">
    <source>
        <dbReference type="EMBL" id="ABB40085.1"/>
    </source>
</evidence>
<dbReference type="RefSeq" id="WP_011369024.1">
    <property type="nucleotide sequence ID" value="NC_007519.1"/>
</dbReference>
<dbReference type="InterPro" id="IPR047057">
    <property type="entry name" value="MerR_fam"/>
</dbReference>
<dbReference type="InterPro" id="IPR029442">
    <property type="entry name" value="GyrI-like"/>
</dbReference>
<dbReference type="EMBL" id="CP000112">
    <property type="protein sequence ID" value="ABB40085.1"/>
    <property type="molecule type" value="Genomic_DNA"/>
</dbReference>
<dbReference type="PANTHER" id="PTHR30204:SF96">
    <property type="entry name" value="CHROMOSOME-ANCHORING PROTEIN RACA"/>
    <property type="match status" value="1"/>
</dbReference>